<organism evidence="3 4">
    <name type="scientific">Mycobacterium sherrisii</name>
    <dbReference type="NCBI Taxonomy" id="243061"/>
    <lineage>
        <taxon>Bacteria</taxon>
        <taxon>Bacillati</taxon>
        <taxon>Actinomycetota</taxon>
        <taxon>Actinomycetes</taxon>
        <taxon>Mycobacteriales</taxon>
        <taxon>Mycobacteriaceae</taxon>
        <taxon>Mycobacterium</taxon>
        <taxon>Mycobacterium simiae complex</taxon>
    </lineage>
</organism>
<sequence length="122" mass="12931">MHTRIPHLAGAVVGLAAALTAALGYAGAAKADAQEDQFVALLAQLQIPVIDNVPGLVYRAQEICGELDHGTPFQSVVDEETNTTYASSPSLHLVPDRVTRTAVKFVTASVTVYCPRYQGLLP</sequence>
<gene>
    <name evidence="3" type="ORF">BHQ21_24960</name>
</gene>
<dbReference type="AlphaFoldDB" id="A0A1E3SCH0"/>
<accession>A0A1E3SCH0</accession>
<protein>
    <recommendedName>
        <fullName evidence="2">DUF732 domain-containing protein</fullName>
    </recommendedName>
</protein>
<dbReference type="Pfam" id="PF05305">
    <property type="entry name" value="DUF732"/>
    <property type="match status" value="1"/>
</dbReference>
<feature type="chain" id="PRO_5043144259" description="DUF732 domain-containing protein" evidence="1">
    <location>
        <begin position="32"/>
        <end position="122"/>
    </location>
</feature>
<evidence type="ECO:0000256" key="1">
    <source>
        <dbReference type="SAM" id="SignalP"/>
    </source>
</evidence>
<dbReference type="Proteomes" id="UP000094224">
    <property type="component" value="Unassembled WGS sequence"/>
</dbReference>
<feature type="signal peptide" evidence="1">
    <location>
        <begin position="1"/>
        <end position="31"/>
    </location>
</feature>
<reference evidence="4" key="1">
    <citation type="submission" date="2016-09" db="EMBL/GenBank/DDBJ databases">
        <authorList>
            <person name="Greninger A.L."/>
            <person name="Jerome K.R."/>
            <person name="Mcnair B."/>
            <person name="Wallis C."/>
            <person name="Fang F."/>
        </authorList>
    </citation>
    <scope>NUCLEOTIDE SEQUENCE [LARGE SCALE GENOMIC DNA]</scope>
    <source>
        <strain evidence="4">BC1_M4</strain>
    </source>
</reference>
<evidence type="ECO:0000313" key="3">
    <source>
        <dbReference type="EMBL" id="ODQ99819.1"/>
    </source>
</evidence>
<proteinExistence type="predicted"/>
<dbReference type="EMBL" id="MIHC01000072">
    <property type="protein sequence ID" value="ODQ99819.1"/>
    <property type="molecule type" value="Genomic_DNA"/>
</dbReference>
<evidence type="ECO:0000313" key="4">
    <source>
        <dbReference type="Proteomes" id="UP000094224"/>
    </source>
</evidence>
<feature type="domain" description="DUF732" evidence="2">
    <location>
        <begin position="35"/>
        <end position="115"/>
    </location>
</feature>
<dbReference type="InterPro" id="IPR007969">
    <property type="entry name" value="DUF732"/>
</dbReference>
<dbReference type="OrthoDB" id="4752037at2"/>
<dbReference type="RefSeq" id="WP_069402956.1">
    <property type="nucleotide sequence ID" value="NZ_JACKTB010000097.1"/>
</dbReference>
<comment type="caution">
    <text evidence="3">The sequence shown here is derived from an EMBL/GenBank/DDBJ whole genome shotgun (WGS) entry which is preliminary data.</text>
</comment>
<keyword evidence="1" id="KW-0732">Signal</keyword>
<name>A0A1E3SCH0_9MYCO</name>
<keyword evidence="4" id="KW-1185">Reference proteome</keyword>
<dbReference type="STRING" id="243061.AWC25_11605"/>
<evidence type="ECO:0000259" key="2">
    <source>
        <dbReference type="Pfam" id="PF05305"/>
    </source>
</evidence>